<keyword evidence="3" id="KW-1185">Reference proteome</keyword>
<dbReference type="EMBL" id="MU003787">
    <property type="protein sequence ID" value="KAF2721785.1"/>
    <property type="molecule type" value="Genomic_DNA"/>
</dbReference>
<dbReference type="PANTHER" id="PTHR10622">
    <property type="entry name" value="HET DOMAIN-CONTAINING PROTEIN"/>
    <property type="match status" value="1"/>
</dbReference>
<proteinExistence type="predicted"/>
<organism evidence="2 3">
    <name type="scientific">Polychaeton citri CBS 116435</name>
    <dbReference type="NCBI Taxonomy" id="1314669"/>
    <lineage>
        <taxon>Eukaryota</taxon>
        <taxon>Fungi</taxon>
        <taxon>Dikarya</taxon>
        <taxon>Ascomycota</taxon>
        <taxon>Pezizomycotina</taxon>
        <taxon>Dothideomycetes</taxon>
        <taxon>Dothideomycetidae</taxon>
        <taxon>Capnodiales</taxon>
        <taxon>Capnodiaceae</taxon>
        <taxon>Polychaeton</taxon>
    </lineage>
</organism>
<feature type="domain" description="Heterokaryon incompatibility" evidence="1">
    <location>
        <begin position="21"/>
        <end position="109"/>
    </location>
</feature>
<reference evidence="2" key="1">
    <citation type="journal article" date="2020" name="Stud. Mycol.">
        <title>101 Dothideomycetes genomes: a test case for predicting lifestyles and emergence of pathogens.</title>
        <authorList>
            <person name="Haridas S."/>
            <person name="Albert R."/>
            <person name="Binder M."/>
            <person name="Bloem J."/>
            <person name="Labutti K."/>
            <person name="Salamov A."/>
            <person name="Andreopoulos B."/>
            <person name="Baker S."/>
            <person name="Barry K."/>
            <person name="Bills G."/>
            <person name="Bluhm B."/>
            <person name="Cannon C."/>
            <person name="Castanera R."/>
            <person name="Culley D."/>
            <person name="Daum C."/>
            <person name="Ezra D."/>
            <person name="Gonzalez J."/>
            <person name="Henrissat B."/>
            <person name="Kuo A."/>
            <person name="Liang C."/>
            <person name="Lipzen A."/>
            <person name="Lutzoni F."/>
            <person name="Magnuson J."/>
            <person name="Mondo S."/>
            <person name="Nolan M."/>
            <person name="Ohm R."/>
            <person name="Pangilinan J."/>
            <person name="Park H.-J."/>
            <person name="Ramirez L."/>
            <person name="Alfaro M."/>
            <person name="Sun H."/>
            <person name="Tritt A."/>
            <person name="Yoshinaga Y."/>
            <person name="Zwiers L.-H."/>
            <person name="Turgeon B."/>
            <person name="Goodwin S."/>
            <person name="Spatafora J."/>
            <person name="Crous P."/>
            <person name="Grigoriev I."/>
        </authorList>
    </citation>
    <scope>NUCLEOTIDE SEQUENCE</scope>
    <source>
        <strain evidence="2">CBS 116435</strain>
    </source>
</reference>
<gene>
    <name evidence="2" type="ORF">K431DRAFT_207095</name>
</gene>
<dbReference type="Proteomes" id="UP000799441">
    <property type="component" value="Unassembled WGS sequence"/>
</dbReference>
<protein>
    <recommendedName>
        <fullName evidence="1">Heterokaryon incompatibility domain-containing protein</fullName>
    </recommendedName>
</protein>
<evidence type="ECO:0000313" key="2">
    <source>
        <dbReference type="EMBL" id="KAF2721785.1"/>
    </source>
</evidence>
<dbReference type="InterPro" id="IPR010730">
    <property type="entry name" value="HET"/>
</dbReference>
<dbReference type="AlphaFoldDB" id="A0A9P4UR74"/>
<dbReference type="Pfam" id="PF06985">
    <property type="entry name" value="HET"/>
    <property type="match status" value="1"/>
</dbReference>
<feature type="non-terminal residue" evidence="2">
    <location>
        <position position="245"/>
    </location>
</feature>
<comment type="caution">
    <text evidence="2">The sequence shown here is derived from an EMBL/GenBank/DDBJ whole genome shotgun (WGS) entry which is preliminary data.</text>
</comment>
<dbReference type="PANTHER" id="PTHR10622:SF10">
    <property type="entry name" value="HET DOMAIN-CONTAINING PROTEIN"/>
    <property type="match status" value="1"/>
</dbReference>
<evidence type="ECO:0000259" key="1">
    <source>
        <dbReference type="Pfam" id="PF06985"/>
    </source>
</evidence>
<dbReference type="OrthoDB" id="20872at2759"/>
<name>A0A9P4UR74_9PEZI</name>
<sequence>MRLLNVHNLSFHEFYDEAPPYVTASHRWQKEPEATMEDVLQKHNTNSAGFQKVMGFTQSVRNHVTGMDWVWIDTCCIDQRNNPEVSEAVISMFRWYNNAQVCLAYLQDVEDPTDFDAFRQSEWFKRGWTLQELLAPRLVIFLTRDWEIIGHKGDKQRKRIPTGPSLELHIAQATGIPAQVLSDYQQSYNFPIDDRLKWMEGRSTKRPEDTSYCLFGMFDVSIPVLYGEGKEKARQRLLDEIERQE</sequence>
<accession>A0A9P4UR74</accession>
<evidence type="ECO:0000313" key="3">
    <source>
        <dbReference type="Proteomes" id="UP000799441"/>
    </source>
</evidence>